<reference evidence="7 8" key="1">
    <citation type="journal article" date="2016" name="Genome Biol. Evol.">
        <title>Divergent and convergent evolution of fungal pathogenicity.</title>
        <authorList>
            <person name="Shang Y."/>
            <person name="Xiao G."/>
            <person name="Zheng P."/>
            <person name="Cen K."/>
            <person name="Zhan S."/>
            <person name="Wang C."/>
        </authorList>
    </citation>
    <scope>NUCLEOTIDE SEQUENCE [LARGE SCALE GENOMIC DNA]</scope>
    <source>
        <strain evidence="7 8">RCEF 4871</strain>
    </source>
</reference>
<dbReference type="Pfam" id="PF00877">
    <property type="entry name" value="NLPC_P60"/>
    <property type="match status" value="1"/>
</dbReference>
<keyword evidence="4" id="KW-0788">Thiol protease</keyword>
<keyword evidence="2" id="KW-0645">Protease</keyword>
<evidence type="ECO:0000259" key="6">
    <source>
        <dbReference type="PROSITE" id="PS51935"/>
    </source>
</evidence>
<evidence type="ECO:0000256" key="4">
    <source>
        <dbReference type="ARBA" id="ARBA00022807"/>
    </source>
</evidence>
<dbReference type="PROSITE" id="PS51935">
    <property type="entry name" value="NLPC_P60"/>
    <property type="match status" value="1"/>
</dbReference>
<dbReference type="InterPro" id="IPR057229">
    <property type="entry name" value="DUF7907"/>
</dbReference>
<evidence type="ECO:0000256" key="2">
    <source>
        <dbReference type="ARBA" id="ARBA00022670"/>
    </source>
</evidence>
<name>A0A167BG95_METRR</name>
<dbReference type="InterPro" id="IPR038765">
    <property type="entry name" value="Papain-like_cys_pep_sf"/>
</dbReference>
<feature type="chain" id="PRO_5007884197" evidence="5">
    <location>
        <begin position="23"/>
        <end position="428"/>
    </location>
</feature>
<dbReference type="PANTHER" id="PTHR47359:SF3">
    <property type="entry name" value="NLP_P60 DOMAIN-CONTAINING PROTEIN-RELATED"/>
    <property type="match status" value="1"/>
</dbReference>
<gene>
    <name evidence="7" type="ORF">NOR_06006</name>
</gene>
<evidence type="ECO:0000256" key="1">
    <source>
        <dbReference type="ARBA" id="ARBA00007074"/>
    </source>
</evidence>
<dbReference type="STRING" id="1081105.A0A167BG95"/>
<dbReference type="InterPro" id="IPR051794">
    <property type="entry name" value="PG_Endopeptidase_C40"/>
</dbReference>
<proteinExistence type="inferred from homology"/>
<dbReference type="InterPro" id="IPR000064">
    <property type="entry name" value="NLP_P60_dom"/>
</dbReference>
<organism evidence="7 8">
    <name type="scientific">Metarhizium rileyi (strain RCEF 4871)</name>
    <name type="common">Nomuraea rileyi</name>
    <dbReference type="NCBI Taxonomy" id="1649241"/>
    <lineage>
        <taxon>Eukaryota</taxon>
        <taxon>Fungi</taxon>
        <taxon>Dikarya</taxon>
        <taxon>Ascomycota</taxon>
        <taxon>Pezizomycotina</taxon>
        <taxon>Sordariomycetes</taxon>
        <taxon>Hypocreomycetidae</taxon>
        <taxon>Hypocreales</taxon>
        <taxon>Clavicipitaceae</taxon>
        <taxon>Metarhizium</taxon>
    </lineage>
</organism>
<dbReference type="PANTHER" id="PTHR47359">
    <property type="entry name" value="PEPTIDOGLYCAN DL-ENDOPEPTIDASE CWLO"/>
    <property type="match status" value="1"/>
</dbReference>
<dbReference type="Gene3D" id="3.90.1720.10">
    <property type="entry name" value="endopeptidase domain like (from Nostoc punctiforme)"/>
    <property type="match status" value="1"/>
</dbReference>
<keyword evidence="5" id="KW-0732">Signal</keyword>
<dbReference type="AlphaFoldDB" id="A0A167BG95"/>
<dbReference type="EMBL" id="AZHC01000020">
    <property type="protein sequence ID" value="OAA40012.1"/>
    <property type="molecule type" value="Genomic_DNA"/>
</dbReference>
<evidence type="ECO:0000256" key="3">
    <source>
        <dbReference type="ARBA" id="ARBA00022801"/>
    </source>
</evidence>
<comment type="caution">
    <text evidence="7">The sequence shown here is derived from an EMBL/GenBank/DDBJ whole genome shotgun (WGS) entry which is preliminary data.</text>
</comment>
<dbReference type="Pfam" id="PF25484">
    <property type="entry name" value="DUF7907"/>
    <property type="match status" value="1"/>
</dbReference>
<evidence type="ECO:0000313" key="8">
    <source>
        <dbReference type="Proteomes" id="UP000243498"/>
    </source>
</evidence>
<feature type="domain" description="NlpC/P60" evidence="6">
    <location>
        <begin position="32"/>
        <end position="168"/>
    </location>
</feature>
<dbReference type="GO" id="GO:0008234">
    <property type="term" value="F:cysteine-type peptidase activity"/>
    <property type="evidence" value="ECO:0007669"/>
    <property type="project" value="UniProtKB-KW"/>
</dbReference>
<comment type="similarity">
    <text evidence="1">Belongs to the peptidase C40 family.</text>
</comment>
<dbReference type="PROSITE" id="PS51257">
    <property type="entry name" value="PROKAR_LIPOPROTEIN"/>
    <property type="match status" value="1"/>
</dbReference>
<sequence length="428" mass="47827">MKTTTLSAVFLAAGACAMPAVAETRAYSVQNYTDGERIAHKAMRMFGKRVVWGAGSVHGPTKGGFDCSGLTLFCVYRGARKIIPPTAQAQYNSVMGKHLPFDEAEPGDLVFWSKKGNCGHGVVHVGTIQSSYTQPVSTHNLNFVLYRLLPLTTTRYYYHHYYYHYHYHYHYHHYRYHYHHYRYHYRYPFEMLVSVATLGLIAFATASPLGDGEAVPNYPPIFGSKAFRLVINVTDRSNDLIPSIQNTYVSSIHVGAGLAILGKSADIKKGRIFYQNGTMIEYQTYLSNVLSDSGTPPFPSGITLVRDLGTKTVSTGHLDGGAGDAGIGITRFPEPYAYLYPETWVACPEAQPYYHEDVFVVLKRMAPYLKEDGNIRTIIPKGCAPVRLIPECTELAELDAGSIINHNHVLFSMCYNDVKSLNWTEYGP</sequence>
<dbReference type="SUPFAM" id="SSF54001">
    <property type="entry name" value="Cysteine proteinases"/>
    <property type="match status" value="1"/>
</dbReference>
<protein>
    <submittedName>
        <fullName evidence="7">Nlp/p60</fullName>
    </submittedName>
</protein>
<feature type="signal peptide" evidence="5">
    <location>
        <begin position="1"/>
        <end position="22"/>
    </location>
</feature>
<dbReference type="GO" id="GO:0006508">
    <property type="term" value="P:proteolysis"/>
    <property type="evidence" value="ECO:0007669"/>
    <property type="project" value="UniProtKB-KW"/>
</dbReference>
<keyword evidence="8" id="KW-1185">Reference proteome</keyword>
<dbReference type="OrthoDB" id="3518533at2759"/>
<accession>A0A167BG95</accession>
<evidence type="ECO:0000313" key="7">
    <source>
        <dbReference type="EMBL" id="OAA40012.1"/>
    </source>
</evidence>
<dbReference type="Proteomes" id="UP000243498">
    <property type="component" value="Unassembled WGS sequence"/>
</dbReference>
<keyword evidence="3" id="KW-0378">Hydrolase</keyword>
<evidence type="ECO:0000256" key="5">
    <source>
        <dbReference type="SAM" id="SignalP"/>
    </source>
</evidence>